<keyword evidence="2" id="KW-0378">Hydrolase</keyword>
<dbReference type="KEGG" id="bbes:BESB_022960"/>
<dbReference type="InterPro" id="IPR001650">
    <property type="entry name" value="Helicase_C-like"/>
</dbReference>
<dbReference type="PANTHER" id="PTHR47959:SF8">
    <property type="entry name" value="RNA HELICASE"/>
    <property type="match status" value="1"/>
</dbReference>
<sequence length="1069" mass="114987">MASSSGKKKSKKGSAFEALGLSSSTSLAAIKNLGFSQPTPIQRRAIPLLLRQRDCILMSRTGSGKTACFLLPLLDLLGEHSSVVGIRAVLVAPTRELVAQIHRVSHKLLRNSSLRLCCLLGGENYAKQFLALSKNPDILLTTVGRGTQLIQDKILNLCTASYLVLDEADQIFELGWRDQLTLLFSALPANKQVVLVSATLPAALIDFAKLGLRDPEFVRLDKECTLSDDLRMDFLFVRAAQKIPTLLFLLKRTIQRREQVMVFASTRHQATFLQCFCERLGFPSAVIYGAMDQAERVQTLGAFKKGKISILLVTDVAARGLDIPFLPSVINFDFPSSAKLFVHRVGRTARAGRSGTAVSLVTAEDLPYAVELMSFLGGRLVPPCATAEAKSSDSDADASDERASLKREECASTGSSPSSLSPGTASSSAAASPSGSASAAASPSAAASAGGAYVLAGPPALVDPFVEFCENLLHSDEDVALAGKTAASANVMYYKTRPSASRQSVERAKHLLAQCGGAMLLSSFAHPAYASPFGTAAEAAGGGERALPQDAGAAAALASATKLQGEVLLSLQRYRPKVGERGSVLSANVMKGMHNKKTEMLRYRSLLSELRRSAGEEAEEAPESDSDLPEDETGEDEEEGGSSAAASGYEADESDRGGEEGRRGRRVRVRGRDAGAAGSDQEDFDENEMDARGGKTVPKKGGGGELSASAASPLRRKPAASSSTAIDSLLEARSAGIPRMSKARVSKRRLRRAAKEMGVSCASAEAKALSLAQLHARETADGGADGDDEEAEKIKKKGGFYLDLKKGECKEKIQETMLKLDEAAMDLVADENDDMKRQRSTEKQRWDPKKRKYIMMKIDSTTGRAVKRKRGTEKQEEKTSSAHRYAQWCRETKRRIQRVGEEEDPSLTSANGPRRVGAAALRDDSSDSDTEGGSSRGGAASASARLLAFTDKHKGIQEALQKGVKLTHKQQRIVKKLQAGVVTSSSHDGKAGAAGSVLPTVEQIAKKRRRDQQLRLRHDKKKAMEEARKGKEKWMKKQKTKAANKGARNRSIMIVKKGNKGKRSRPGRR</sequence>
<dbReference type="Pfam" id="PF00271">
    <property type="entry name" value="Helicase_C"/>
    <property type="match status" value="1"/>
</dbReference>
<feature type="compositionally biased region" description="Acidic residues" evidence="6">
    <location>
        <begin position="616"/>
        <end position="640"/>
    </location>
</feature>
<reference evidence="10 11" key="1">
    <citation type="submission" date="2017-09" db="EMBL/GenBank/DDBJ databases">
        <title>Genome sequencing of Besnoitia besnoiti strain Bb-Ger1.</title>
        <authorList>
            <person name="Schares G."/>
            <person name="Venepally P."/>
            <person name="Lorenzi H.A."/>
        </authorList>
    </citation>
    <scope>NUCLEOTIDE SEQUENCE [LARGE SCALE GENOMIC DNA]</scope>
    <source>
        <strain evidence="10 11">Bb-Ger1</strain>
    </source>
</reference>
<evidence type="ECO:0000256" key="1">
    <source>
        <dbReference type="ARBA" id="ARBA00022741"/>
    </source>
</evidence>
<dbReference type="GO" id="GO:0003676">
    <property type="term" value="F:nucleic acid binding"/>
    <property type="evidence" value="ECO:0007669"/>
    <property type="project" value="InterPro"/>
</dbReference>
<feature type="domain" description="DEAD-box RNA helicase Q" evidence="9">
    <location>
        <begin position="14"/>
        <end position="43"/>
    </location>
</feature>
<evidence type="ECO:0000256" key="4">
    <source>
        <dbReference type="ARBA" id="ARBA00022840"/>
    </source>
</evidence>
<dbReference type="EMBL" id="NWUJ01000013">
    <property type="protein sequence ID" value="PFH31804.1"/>
    <property type="molecule type" value="Genomic_DNA"/>
</dbReference>
<keyword evidence="4" id="KW-0067">ATP-binding</keyword>
<dbReference type="GO" id="GO:0005524">
    <property type="term" value="F:ATP binding"/>
    <property type="evidence" value="ECO:0007669"/>
    <property type="project" value="UniProtKB-KW"/>
</dbReference>
<evidence type="ECO:0000256" key="2">
    <source>
        <dbReference type="ARBA" id="ARBA00022801"/>
    </source>
</evidence>
<evidence type="ECO:0000256" key="5">
    <source>
        <dbReference type="PROSITE-ProRule" id="PRU00552"/>
    </source>
</evidence>
<feature type="domain" description="Helicase ATP-binding" evidence="7">
    <location>
        <begin position="46"/>
        <end position="218"/>
    </location>
</feature>
<evidence type="ECO:0000259" key="8">
    <source>
        <dbReference type="PROSITE" id="PS51194"/>
    </source>
</evidence>
<feature type="region of interest" description="Disordered" evidence="6">
    <location>
        <begin position="612"/>
        <end position="723"/>
    </location>
</feature>
<feature type="short sequence motif" description="Q motif" evidence="5">
    <location>
        <begin position="14"/>
        <end position="43"/>
    </location>
</feature>
<dbReference type="InterPro" id="IPR050079">
    <property type="entry name" value="DEAD_box_RNA_helicase"/>
</dbReference>
<accession>A0A2A9M3K9</accession>
<dbReference type="GeneID" id="40307356"/>
<gene>
    <name evidence="10" type="ORF">BESB_022960</name>
</gene>
<feature type="region of interest" description="Disordered" evidence="6">
    <location>
        <begin position="984"/>
        <end position="1069"/>
    </location>
</feature>
<dbReference type="GO" id="GO:0003724">
    <property type="term" value="F:RNA helicase activity"/>
    <property type="evidence" value="ECO:0007669"/>
    <property type="project" value="InterPro"/>
</dbReference>
<dbReference type="SMART" id="SM00487">
    <property type="entry name" value="DEXDc"/>
    <property type="match status" value="1"/>
</dbReference>
<dbReference type="SUPFAM" id="SSF52540">
    <property type="entry name" value="P-loop containing nucleoside triphosphate hydrolases"/>
    <property type="match status" value="1"/>
</dbReference>
<keyword evidence="3 10" id="KW-0347">Helicase</keyword>
<dbReference type="Pfam" id="PF00270">
    <property type="entry name" value="DEAD"/>
    <property type="match status" value="1"/>
</dbReference>
<evidence type="ECO:0000256" key="6">
    <source>
        <dbReference type="SAM" id="MobiDB-lite"/>
    </source>
</evidence>
<evidence type="ECO:0000259" key="7">
    <source>
        <dbReference type="PROSITE" id="PS51192"/>
    </source>
</evidence>
<feature type="region of interest" description="Disordered" evidence="6">
    <location>
        <begin position="387"/>
        <end position="441"/>
    </location>
</feature>
<dbReference type="OrthoDB" id="10261375at2759"/>
<comment type="caution">
    <text evidence="10">The sequence shown here is derived from an EMBL/GenBank/DDBJ whole genome shotgun (WGS) entry which is preliminary data.</text>
</comment>
<feature type="compositionally biased region" description="Basic and acidic residues" evidence="6">
    <location>
        <begin position="399"/>
        <end position="410"/>
    </location>
</feature>
<feature type="compositionally biased region" description="Low complexity" evidence="6">
    <location>
        <begin position="411"/>
        <end position="441"/>
    </location>
</feature>
<feature type="compositionally biased region" description="Low complexity" evidence="6">
    <location>
        <begin position="931"/>
        <end position="941"/>
    </location>
</feature>
<keyword evidence="11" id="KW-1185">Reference proteome</keyword>
<keyword evidence="1" id="KW-0547">Nucleotide-binding</keyword>
<protein>
    <submittedName>
        <fullName evidence="10">DEAD/DEAH box helicase domain-containing protein</fullName>
    </submittedName>
</protein>
<dbReference type="InterPro" id="IPR027417">
    <property type="entry name" value="P-loop_NTPase"/>
</dbReference>
<proteinExistence type="predicted"/>
<evidence type="ECO:0000313" key="11">
    <source>
        <dbReference type="Proteomes" id="UP000224006"/>
    </source>
</evidence>
<dbReference type="PROSITE" id="PS51192">
    <property type="entry name" value="HELICASE_ATP_BIND_1"/>
    <property type="match status" value="1"/>
</dbReference>
<dbReference type="GO" id="GO:0005829">
    <property type="term" value="C:cytosol"/>
    <property type="evidence" value="ECO:0007669"/>
    <property type="project" value="TreeGrafter"/>
</dbReference>
<evidence type="ECO:0000256" key="3">
    <source>
        <dbReference type="ARBA" id="ARBA00022806"/>
    </source>
</evidence>
<feature type="domain" description="Helicase C-terminal" evidence="8">
    <location>
        <begin position="242"/>
        <end position="392"/>
    </location>
</feature>
<evidence type="ECO:0000313" key="10">
    <source>
        <dbReference type="EMBL" id="PFH31804.1"/>
    </source>
</evidence>
<feature type="compositionally biased region" description="Basic and acidic residues" evidence="6">
    <location>
        <begin position="1011"/>
        <end position="1035"/>
    </location>
</feature>
<dbReference type="SMART" id="SM00490">
    <property type="entry name" value="HELICc"/>
    <property type="match status" value="1"/>
</dbReference>
<feature type="region of interest" description="Disordered" evidence="6">
    <location>
        <begin position="831"/>
        <end position="941"/>
    </location>
</feature>
<evidence type="ECO:0000259" key="9">
    <source>
        <dbReference type="PROSITE" id="PS51195"/>
    </source>
</evidence>
<dbReference type="PANTHER" id="PTHR47959">
    <property type="entry name" value="ATP-DEPENDENT RNA HELICASE RHLE-RELATED"/>
    <property type="match status" value="1"/>
</dbReference>
<feature type="compositionally biased region" description="Basic and acidic residues" evidence="6">
    <location>
        <begin position="834"/>
        <end position="847"/>
    </location>
</feature>
<dbReference type="Proteomes" id="UP000224006">
    <property type="component" value="Chromosome XII"/>
</dbReference>
<name>A0A2A9M3K9_BESBE</name>
<dbReference type="PROSITE" id="PS51195">
    <property type="entry name" value="Q_MOTIF"/>
    <property type="match status" value="1"/>
</dbReference>
<dbReference type="InterPro" id="IPR011545">
    <property type="entry name" value="DEAD/DEAH_box_helicase_dom"/>
</dbReference>
<dbReference type="InterPro" id="IPR014001">
    <property type="entry name" value="Helicase_ATP-bd"/>
</dbReference>
<organism evidence="10 11">
    <name type="scientific">Besnoitia besnoiti</name>
    <name type="common">Apicomplexan protozoan</name>
    <dbReference type="NCBI Taxonomy" id="94643"/>
    <lineage>
        <taxon>Eukaryota</taxon>
        <taxon>Sar</taxon>
        <taxon>Alveolata</taxon>
        <taxon>Apicomplexa</taxon>
        <taxon>Conoidasida</taxon>
        <taxon>Coccidia</taxon>
        <taxon>Eucoccidiorida</taxon>
        <taxon>Eimeriorina</taxon>
        <taxon>Sarcocystidae</taxon>
        <taxon>Besnoitia</taxon>
    </lineage>
</organism>
<dbReference type="GO" id="GO:0016787">
    <property type="term" value="F:hydrolase activity"/>
    <property type="evidence" value="ECO:0007669"/>
    <property type="project" value="UniProtKB-KW"/>
</dbReference>
<dbReference type="VEuPathDB" id="ToxoDB:BESB_022960"/>
<dbReference type="PROSITE" id="PS51194">
    <property type="entry name" value="HELICASE_CTER"/>
    <property type="match status" value="1"/>
</dbReference>
<dbReference type="AlphaFoldDB" id="A0A2A9M3K9"/>
<dbReference type="InterPro" id="IPR014014">
    <property type="entry name" value="RNA_helicase_DEAD_Q_motif"/>
</dbReference>
<dbReference type="Gene3D" id="3.40.50.300">
    <property type="entry name" value="P-loop containing nucleotide triphosphate hydrolases"/>
    <property type="match status" value="2"/>
</dbReference>
<dbReference type="STRING" id="94643.A0A2A9M3K9"/>
<dbReference type="RefSeq" id="XP_029215813.1">
    <property type="nucleotide sequence ID" value="XM_029360998.1"/>
</dbReference>
<dbReference type="CDD" id="cd18787">
    <property type="entry name" value="SF2_C_DEAD"/>
    <property type="match status" value="1"/>
</dbReference>
<feature type="compositionally biased region" description="Basic residues" evidence="6">
    <location>
        <begin position="1057"/>
        <end position="1069"/>
    </location>
</feature>